<comment type="caution">
    <text evidence="1">The sequence shown here is derived from an EMBL/GenBank/DDBJ whole genome shotgun (WGS) entry which is preliminary data.</text>
</comment>
<reference evidence="1 2" key="1">
    <citation type="journal article" date="2022" name="bioRxiv">
        <title>The genome of the oomycete Peronosclerospora sorghi, a cosmopolitan pathogen of maize and sorghum, is inflated with dispersed pseudogenes.</title>
        <authorList>
            <person name="Fletcher K."/>
            <person name="Martin F."/>
            <person name="Isakeit T."/>
            <person name="Cavanaugh K."/>
            <person name="Magill C."/>
            <person name="Michelmore R."/>
        </authorList>
    </citation>
    <scope>NUCLEOTIDE SEQUENCE [LARGE SCALE GENOMIC DNA]</scope>
    <source>
        <strain evidence="1">P6</strain>
    </source>
</reference>
<evidence type="ECO:0000313" key="1">
    <source>
        <dbReference type="EMBL" id="KAI9916451.1"/>
    </source>
</evidence>
<evidence type="ECO:0000313" key="2">
    <source>
        <dbReference type="Proteomes" id="UP001163321"/>
    </source>
</evidence>
<dbReference type="Proteomes" id="UP001163321">
    <property type="component" value="Chromosome 2"/>
</dbReference>
<name>A0ACC0WDT5_9STRA</name>
<gene>
    <name evidence="1" type="ORF">PsorP6_017149</name>
</gene>
<proteinExistence type="predicted"/>
<sequence length="278" mass="31388">MESIDRARQFSLWLVVYVVAGITLLMKLLGDALSHTLTICAIYPHFSFFETLTEEMAMHSTWLPLVRVRVPTLHLVGVYFGLYLVKHSTRVDPGWPFLVDVLSGRWLYALIVEFLPEFLPFGSSEPDVPELVSEDEDSPRIATDDEDEVKNLSSRSVDTDACNVALAKLVQVKMQHAHRTVPRPDDWLVFDPVQEKLVLQNRGTLANHGTTPRSGEQCHDSQGNRSQEQAHCRDRDDGVSTPSVPIKSTGHEQDVRHAFPDKTRGIRKRPFDTTPVAH</sequence>
<organism evidence="1 2">
    <name type="scientific">Peronosclerospora sorghi</name>
    <dbReference type="NCBI Taxonomy" id="230839"/>
    <lineage>
        <taxon>Eukaryota</taxon>
        <taxon>Sar</taxon>
        <taxon>Stramenopiles</taxon>
        <taxon>Oomycota</taxon>
        <taxon>Peronosporomycetes</taxon>
        <taxon>Peronosporales</taxon>
        <taxon>Peronosporaceae</taxon>
        <taxon>Peronosclerospora</taxon>
    </lineage>
</organism>
<dbReference type="EMBL" id="CM047581">
    <property type="protein sequence ID" value="KAI9916451.1"/>
    <property type="molecule type" value="Genomic_DNA"/>
</dbReference>
<accession>A0ACC0WDT5</accession>
<protein>
    <submittedName>
        <fullName evidence="1">Uncharacterized protein</fullName>
    </submittedName>
</protein>
<keyword evidence="2" id="KW-1185">Reference proteome</keyword>